<feature type="domain" description="CT398-like coiled coil hairpin" evidence="3">
    <location>
        <begin position="14"/>
        <end position="193"/>
    </location>
</feature>
<dbReference type="Pfam" id="PF02591">
    <property type="entry name" value="Zn_ribbon_9"/>
    <property type="match status" value="1"/>
</dbReference>
<accession>A0ABP9RR07</accession>
<dbReference type="Proteomes" id="UP001501570">
    <property type="component" value="Unassembled WGS sequence"/>
</dbReference>
<dbReference type="EMBL" id="BAABJQ010000006">
    <property type="protein sequence ID" value="GAA5184390.1"/>
    <property type="molecule type" value="Genomic_DNA"/>
</dbReference>
<protein>
    <submittedName>
        <fullName evidence="4">C4-type zinc ribbon domain-containing protein</fullName>
    </submittedName>
</protein>
<gene>
    <name evidence="4" type="ORF">GCM10023322_25770</name>
</gene>
<reference evidence="5" key="1">
    <citation type="journal article" date="2019" name="Int. J. Syst. Evol. Microbiol.">
        <title>The Global Catalogue of Microorganisms (GCM) 10K type strain sequencing project: providing services to taxonomists for standard genome sequencing and annotation.</title>
        <authorList>
            <consortium name="The Broad Institute Genomics Platform"/>
            <consortium name="The Broad Institute Genome Sequencing Center for Infectious Disease"/>
            <person name="Wu L."/>
            <person name="Ma J."/>
        </authorList>
    </citation>
    <scope>NUCLEOTIDE SEQUENCE [LARGE SCALE GENOMIC DNA]</scope>
    <source>
        <strain evidence="5">JCM 18304</strain>
    </source>
</reference>
<evidence type="ECO:0000259" key="2">
    <source>
        <dbReference type="Pfam" id="PF02591"/>
    </source>
</evidence>
<feature type="domain" description="C4-type zinc ribbon" evidence="2">
    <location>
        <begin position="204"/>
        <end position="238"/>
    </location>
</feature>
<dbReference type="PANTHER" id="PTHR39082:SF1">
    <property type="entry name" value="SCAVENGER RECEPTOR CLASS A MEMBER 3"/>
    <property type="match status" value="1"/>
</dbReference>
<name>A0ABP9RR07_9ACTN</name>
<dbReference type="Gene3D" id="1.10.287.1490">
    <property type="match status" value="1"/>
</dbReference>
<dbReference type="RefSeq" id="WP_345629210.1">
    <property type="nucleotide sequence ID" value="NZ_BAABJQ010000006.1"/>
</dbReference>
<evidence type="ECO:0000256" key="1">
    <source>
        <dbReference type="SAM" id="Coils"/>
    </source>
</evidence>
<keyword evidence="5" id="KW-1185">Reference proteome</keyword>
<dbReference type="InterPro" id="IPR003743">
    <property type="entry name" value="Zf-RING_7"/>
</dbReference>
<feature type="coiled-coil region" evidence="1">
    <location>
        <begin position="58"/>
        <end position="158"/>
    </location>
</feature>
<sequence length="246" mass="27464">MKADPQAQRRLLDLQAIDLALTQLAHRRRNLPQIAELDRLARQITAADDERVKAQVGVDDLDRDIARLEKDVEQVRARRAKDQSRLDAGTGPARELEALQHELTSLARRQSELEDAELELMEQREQAETSLNQTVGRLTETRKEREQVEAARDQALAEIAKDEEFRSAGRGPIVADLPADLIALYDRIREQSGGIGAALLRAGRCEGCRLEMFGGELAAVRSAAPDEVVRCEECRRILVRTAESGL</sequence>
<comment type="caution">
    <text evidence="4">The sequence shown here is derived from an EMBL/GenBank/DDBJ whole genome shotgun (WGS) entry which is preliminary data.</text>
</comment>
<proteinExistence type="predicted"/>
<dbReference type="InterPro" id="IPR052376">
    <property type="entry name" value="Oxidative_Scav/Glycosyltrans"/>
</dbReference>
<dbReference type="PANTHER" id="PTHR39082">
    <property type="entry name" value="PHOSPHOLIPASE C-BETA-2-RELATED"/>
    <property type="match status" value="1"/>
</dbReference>
<evidence type="ECO:0000313" key="4">
    <source>
        <dbReference type="EMBL" id="GAA5184390.1"/>
    </source>
</evidence>
<dbReference type="InterPro" id="IPR056003">
    <property type="entry name" value="CT398_CC_hairpin"/>
</dbReference>
<evidence type="ECO:0000313" key="5">
    <source>
        <dbReference type="Proteomes" id="UP001501570"/>
    </source>
</evidence>
<keyword evidence="1" id="KW-0175">Coiled coil</keyword>
<dbReference type="Pfam" id="PF24481">
    <property type="entry name" value="CT398_CC"/>
    <property type="match status" value="1"/>
</dbReference>
<organism evidence="4 5">
    <name type="scientific">Rugosimonospora acidiphila</name>
    <dbReference type="NCBI Taxonomy" id="556531"/>
    <lineage>
        <taxon>Bacteria</taxon>
        <taxon>Bacillati</taxon>
        <taxon>Actinomycetota</taxon>
        <taxon>Actinomycetes</taxon>
        <taxon>Micromonosporales</taxon>
        <taxon>Micromonosporaceae</taxon>
        <taxon>Rugosimonospora</taxon>
    </lineage>
</organism>
<evidence type="ECO:0000259" key="3">
    <source>
        <dbReference type="Pfam" id="PF24481"/>
    </source>
</evidence>